<organism evidence="2 3">
    <name type="scientific">Schaedlerella arabinosiphila</name>
    <dbReference type="NCBI Taxonomy" id="2044587"/>
    <lineage>
        <taxon>Bacteria</taxon>
        <taxon>Bacillati</taxon>
        <taxon>Bacillota</taxon>
        <taxon>Clostridia</taxon>
        <taxon>Lachnospirales</taxon>
        <taxon>Lachnospiraceae</taxon>
        <taxon>Schaedlerella</taxon>
    </lineage>
</organism>
<gene>
    <name evidence="2" type="ORF">EBB54_15025</name>
</gene>
<comment type="caution">
    <text evidence="2">The sequence shown here is derived from an EMBL/GenBank/DDBJ whole genome shotgun (WGS) entry which is preliminary data.</text>
</comment>
<dbReference type="EMBL" id="RHJS01000002">
    <property type="protein sequence ID" value="RRK32523.1"/>
    <property type="molecule type" value="Genomic_DNA"/>
</dbReference>
<evidence type="ECO:0000313" key="2">
    <source>
        <dbReference type="EMBL" id="RRK32523.1"/>
    </source>
</evidence>
<feature type="domain" description="Transposase (putative) YhgA-like" evidence="1">
    <location>
        <begin position="77"/>
        <end position="166"/>
    </location>
</feature>
<accession>A0A3R8KYJ2</accession>
<sequence length="301" mass="34487">MGQKDIVEKNLEDYNDVFADIVNVLVFEGERVIRSRELKALKVRSQYKADSSKLHEEERDNAKYWSGGKVKIALLGLENQTDPDPDMPFRIIGYDGAAYRTQLLDKKSKDRCPVLSIVLYFGNPRWSGPKSINEMVTIPAGMEKYVNDYKIHVFEVAYLTEEQVKLFRSDFRIVADYFVQKRKNKNYIPSRRTIKHVDAVLKFMSVMTGDERFLEAQKVKTEGGKKNMCEILDQVENRGIQKGMEIMRAEKDAVIVEKDAVIAEKDAVIAEKDAMIAEKDAALKELALAKELLRKHNIAFA</sequence>
<evidence type="ECO:0000313" key="3">
    <source>
        <dbReference type="Proteomes" id="UP000274920"/>
    </source>
</evidence>
<protein>
    <submittedName>
        <fullName evidence="2">Transposase</fullName>
    </submittedName>
</protein>
<dbReference type="InterPro" id="IPR006842">
    <property type="entry name" value="Transposase_31"/>
</dbReference>
<evidence type="ECO:0000259" key="1">
    <source>
        <dbReference type="Pfam" id="PF04754"/>
    </source>
</evidence>
<keyword evidence="3" id="KW-1185">Reference proteome</keyword>
<dbReference type="Proteomes" id="UP000274920">
    <property type="component" value="Unassembled WGS sequence"/>
</dbReference>
<reference evidence="2" key="1">
    <citation type="submission" date="2018-10" db="EMBL/GenBank/DDBJ databases">
        <title>Schaedlerella arabinophila gen. nov. sp. nov., isolated from the mouse intestinal tract and comparative analysis with the genome of the closely related altered Schaedler flora strain ASF502.</title>
        <authorList>
            <person name="Miyake S."/>
            <person name="Soh M."/>
            <person name="Seedorf H."/>
        </authorList>
    </citation>
    <scope>NUCLEOTIDE SEQUENCE [LARGE SCALE GENOMIC DNA]</scope>
    <source>
        <strain evidence="2">DSM 106076</strain>
    </source>
</reference>
<dbReference type="AlphaFoldDB" id="A0A3R8KYJ2"/>
<dbReference type="RefSeq" id="WP_125127984.1">
    <property type="nucleotide sequence ID" value="NZ_RHJS01000002.1"/>
</dbReference>
<dbReference type="Pfam" id="PF04754">
    <property type="entry name" value="Transposase_31"/>
    <property type="match status" value="1"/>
</dbReference>
<name>A0A3R8KYJ2_9FIRM</name>
<proteinExistence type="predicted"/>